<evidence type="ECO:0000313" key="1">
    <source>
        <dbReference type="Proteomes" id="UP000887566"/>
    </source>
</evidence>
<proteinExistence type="predicted"/>
<reference evidence="2" key="1">
    <citation type="submission" date="2022-11" db="UniProtKB">
        <authorList>
            <consortium name="WormBaseParasite"/>
        </authorList>
    </citation>
    <scope>IDENTIFICATION</scope>
</reference>
<protein>
    <submittedName>
        <fullName evidence="2">Uncharacterized protein</fullName>
    </submittedName>
</protein>
<dbReference type="AlphaFoldDB" id="A0A914V3U6"/>
<accession>A0A914V3U6</accession>
<evidence type="ECO:0000313" key="2">
    <source>
        <dbReference type="WBParaSite" id="PSAMB.scaffold1438size31543.g13061.t1"/>
    </source>
</evidence>
<dbReference type="WBParaSite" id="PSAMB.scaffold1438size31543.g13061.t1">
    <property type="protein sequence ID" value="PSAMB.scaffold1438size31543.g13061.t1"/>
    <property type="gene ID" value="PSAMB.scaffold1438size31543.g13061"/>
</dbReference>
<keyword evidence="1" id="KW-1185">Reference proteome</keyword>
<dbReference type="Proteomes" id="UP000887566">
    <property type="component" value="Unplaced"/>
</dbReference>
<sequence>MALPIPSVLSSNRIAFARGRAKPPPGYFEISNPIWQMIFRASDVLTRTNKETQQRLVNWFKKLSASKRISST</sequence>
<name>A0A914V3U6_9BILA</name>
<organism evidence="1 2">
    <name type="scientific">Plectus sambesii</name>
    <dbReference type="NCBI Taxonomy" id="2011161"/>
    <lineage>
        <taxon>Eukaryota</taxon>
        <taxon>Metazoa</taxon>
        <taxon>Ecdysozoa</taxon>
        <taxon>Nematoda</taxon>
        <taxon>Chromadorea</taxon>
        <taxon>Plectida</taxon>
        <taxon>Plectina</taxon>
        <taxon>Plectoidea</taxon>
        <taxon>Plectidae</taxon>
        <taxon>Plectus</taxon>
    </lineage>
</organism>